<dbReference type="PIRSF" id="PIRSF003078">
    <property type="entry name" value="GidB"/>
    <property type="match status" value="1"/>
</dbReference>
<dbReference type="SUPFAM" id="SSF53335">
    <property type="entry name" value="S-adenosyl-L-methionine-dependent methyltransferases"/>
    <property type="match status" value="1"/>
</dbReference>
<proteinExistence type="inferred from homology"/>
<comment type="caution">
    <text evidence="5">The sequence shown here is derived from an EMBL/GenBank/DDBJ whole genome shotgun (WGS) entry which is preliminary data.</text>
</comment>
<keyword evidence="1" id="KW-0963">Cytoplasm</keyword>
<dbReference type="InterPro" id="IPR029063">
    <property type="entry name" value="SAM-dependent_MTases_sf"/>
</dbReference>
<gene>
    <name evidence="5" type="primary">rsmG_10</name>
    <name evidence="5" type="ORF">GALL_289270</name>
</gene>
<evidence type="ECO:0000256" key="2">
    <source>
        <dbReference type="ARBA" id="ARBA00022552"/>
    </source>
</evidence>
<keyword evidence="5" id="KW-0489">Methyltransferase</keyword>
<feature type="region of interest" description="Disordered" evidence="4">
    <location>
        <begin position="1"/>
        <end position="21"/>
    </location>
</feature>
<dbReference type="GO" id="GO:0005829">
    <property type="term" value="C:cytosol"/>
    <property type="evidence" value="ECO:0007669"/>
    <property type="project" value="TreeGrafter"/>
</dbReference>
<dbReference type="GO" id="GO:0070043">
    <property type="term" value="F:rRNA (guanine-N7-)-methyltransferase activity"/>
    <property type="evidence" value="ECO:0007669"/>
    <property type="project" value="TreeGrafter"/>
</dbReference>
<keyword evidence="2" id="KW-0698">rRNA processing</keyword>
<organism evidence="5">
    <name type="scientific">mine drainage metagenome</name>
    <dbReference type="NCBI Taxonomy" id="410659"/>
    <lineage>
        <taxon>unclassified sequences</taxon>
        <taxon>metagenomes</taxon>
        <taxon>ecological metagenomes</taxon>
    </lineage>
</organism>
<dbReference type="PANTHER" id="PTHR31760:SF0">
    <property type="entry name" value="S-ADENOSYL-L-METHIONINE-DEPENDENT METHYLTRANSFERASES SUPERFAMILY PROTEIN"/>
    <property type="match status" value="1"/>
</dbReference>
<keyword evidence="3 5" id="KW-0808">Transferase</keyword>
<evidence type="ECO:0000313" key="5">
    <source>
        <dbReference type="EMBL" id="OIQ89186.1"/>
    </source>
</evidence>
<evidence type="ECO:0000256" key="3">
    <source>
        <dbReference type="ARBA" id="ARBA00022679"/>
    </source>
</evidence>
<dbReference type="CDD" id="cd02440">
    <property type="entry name" value="AdoMet_MTases"/>
    <property type="match status" value="1"/>
</dbReference>
<dbReference type="Pfam" id="PF02527">
    <property type="entry name" value="GidB"/>
    <property type="match status" value="1"/>
</dbReference>
<evidence type="ECO:0000256" key="4">
    <source>
        <dbReference type="SAM" id="MobiDB-lite"/>
    </source>
</evidence>
<accession>A0A1J5R132</accession>
<dbReference type="EMBL" id="MLJW01000340">
    <property type="protein sequence ID" value="OIQ89186.1"/>
    <property type="molecule type" value="Genomic_DNA"/>
</dbReference>
<evidence type="ECO:0000256" key="1">
    <source>
        <dbReference type="ARBA" id="ARBA00022490"/>
    </source>
</evidence>
<dbReference type="InterPro" id="IPR003682">
    <property type="entry name" value="rRNA_ssu_MeTfrase_G"/>
</dbReference>
<reference evidence="5" key="1">
    <citation type="submission" date="2016-10" db="EMBL/GenBank/DDBJ databases">
        <title>Sequence of Gallionella enrichment culture.</title>
        <authorList>
            <person name="Poehlein A."/>
            <person name="Muehling M."/>
            <person name="Daniel R."/>
        </authorList>
    </citation>
    <scope>NUCLEOTIDE SEQUENCE</scope>
</reference>
<protein>
    <submittedName>
        <fullName evidence="5">Ribosomal RNA small subunit methyltransferase G</fullName>
        <ecNumber evidence="5">2.1.1.170</ecNumber>
    </submittedName>
</protein>
<dbReference type="HAMAP" id="MF_00074">
    <property type="entry name" value="16SrRNA_methyltr_G"/>
    <property type="match status" value="1"/>
</dbReference>
<sequence length="239" mass="26228">MSARHTGTPQHARGNDTAETASTRSVQLLELLHALKLASSEQQRGQLLAYLDLLERWNRVYNLTAVREPQQMLTLHLADCLALLPALAEQAPRRLLDVGSGGGLPGLVLAIMRPDIQVTLNDAVQKKCAFMQQAAAELRLQNVEVQHGRVEQLEGQAYDCITSRAFSDLATLVKLTGPLLAQKGRWAAMKGIPPREELAALPAEIETQVQTLDVPGLQAQRCVVWMLRRTISTQDQGSS</sequence>
<dbReference type="Gene3D" id="3.40.50.150">
    <property type="entry name" value="Vaccinia Virus protein VP39"/>
    <property type="match status" value="1"/>
</dbReference>
<dbReference type="PANTHER" id="PTHR31760">
    <property type="entry name" value="S-ADENOSYL-L-METHIONINE-DEPENDENT METHYLTRANSFERASES SUPERFAMILY PROTEIN"/>
    <property type="match status" value="1"/>
</dbReference>
<dbReference type="AlphaFoldDB" id="A0A1J5R132"/>
<name>A0A1J5R132_9ZZZZ</name>
<dbReference type="NCBIfam" id="TIGR00138">
    <property type="entry name" value="rsmG_gidB"/>
    <property type="match status" value="1"/>
</dbReference>
<dbReference type="EC" id="2.1.1.170" evidence="5"/>